<evidence type="ECO:0000313" key="2">
    <source>
        <dbReference type="Proteomes" id="UP000638848"/>
    </source>
</evidence>
<comment type="caution">
    <text evidence="1">The sequence shown here is derived from an EMBL/GenBank/DDBJ whole genome shotgun (WGS) entry which is preliminary data.</text>
</comment>
<evidence type="ECO:0000313" key="1">
    <source>
        <dbReference type="EMBL" id="GGG64292.1"/>
    </source>
</evidence>
<dbReference type="Proteomes" id="UP000638848">
    <property type="component" value="Unassembled WGS sequence"/>
</dbReference>
<dbReference type="RefSeq" id="WP_188538596.1">
    <property type="nucleotide sequence ID" value="NZ_BMEQ01000018.1"/>
</dbReference>
<protein>
    <submittedName>
        <fullName evidence="1">Uncharacterized protein</fullName>
    </submittedName>
</protein>
<reference evidence="1" key="2">
    <citation type="submission" date="2020-09" db="EMBL/GenBank/DDBJ databases">
        <authorList>
            <person name="Sun Q."/>
            <person name="Zhou Y."/>
        </authorList>
    </citation>
    <scope>NUCLEOTIDE SEQUENCE</scope>
    <source>
        <strain evidence="1">CGMCC 1.12187</strain>
    </source>
</reference>
<dbReference type="EMBL" id="BMEQ01000018">
    <property type="protein sequence ID" value="GGG64292.1"/>
    <property type="molecule type" value="Genomic_DNA"/>
</dbReference>
<proteinExistence type="predicted"/>
<keyword evidence="2" id="KW-1185">Reference proteome</keyword>
<reference evidence="1" key="1">
    <citation type="journal article" date="2014" name="Int. J. Syst. Evol. Microbiol.">
        <title>Complete genome sequence of Corynebacterium casei LMG S-19264T (=DSM 44701T), isolated from a smear-ripened cheese.</title>
        <authorList>
            <consortium name="US DOE Joint Genome Institute (JGI-PGF)"/>
            <person name="Walter F."/>
            <person name="Albersmeier A."/>
            <person name="Kalinowski J."/>
            <person name="Ruckert C."/>
        </authorList>
    </citation>
    <scope>NUCLEOTIDE SEQUENCE</scope>
    <source>
        <strain evidence="1">CGMCC 1.12187</strain>
    </source>
</reference>
<sequence>MDTHPPYVVARVPIVVRCLDAHGRPVSLSTRALSQGSTDLQDLLRWAYGIVRPHPGAETVTVSFLEEPDGRLQLEYLVVDRAMAPRRWFHRRCPRRAEEVQTALMQATIAVTTLVETVGSLATACSARWEDNDSPDFVNLVLDDTYVQRVPRTVVEALEDPAAMDLLRGTLTLFVENGVEQLIIGKDPEIPGRYRETVVGRSPALMRFLAGEPLPPLVDGLQGPGRS</sequence>
<organism evidence="1 2">
    <name type="scientific">Kocuria dechangensis</name>
    <dbReference type="NCBI Taxonomy" id="1176249"/>
    <lineage>
        <taxon>Bacteria</taxon>
        <taxon>Bacillati</taxon>
        <taxon>Actinomycetota</taxon>
        <taxon>Actinomycetes</taxon>
        <taxon>Micrococcales</taxon>
        <taxon>Micrococcaceae</taxon>
        <taxon>Kocuria</taxon>
    </lineage>
</organism>
<gene>
    <name evidence="1" type="ORF">GCM10011374_29840</name>
</gene>
<dbReference type="AlphaFoldDB" id="A0A917H1Y5"/>
<accession>A0A917H1Y5</accession>
<name>A0A917H1Y5_9MICC</name>